<sequence>MFLGFMLKRRSKRPCTVVIMGPVNSGKTCLLYKLVNGYFPKTVSSQGVNVASLRTGSTNEANSSAVGSNSVNSNVNNSVNNNVKSSNTDVRKYGSGSGNSSSGTNGTGGATGGSEVTLVDVSGNEDISLHMNHINNCKKFILMFDSTNRKSYKLLVNVLLQLITLTYSSNPKGGGNSSSKGKSAVGGSSGNRSILLVGNKNDMFNCKNVNEMNKIILLELELLLQNYFVNKSSLNNPGVDVNLNEFLSSLKNMSSLSDIKGFEMKLVSYSVKNGDLEEIKEYIAS</sequence>
<evidence type="ECO:0008006" key="4">
    <source>
        <dbReference type="Google" id="ProtNLM"/>
    </source>
</evidence>
<dbReference type="PRINTS" id="PR00449">
    <property type="entry name" value="RASTRNSFRMNG"/>
</dbReference>
<dbReference type="InterPro" id="IPR027417">
    <property type="entry name" value="P-loop_NTPase"/>
</dbReference>
<dbReference type="Gene3D" id="3.40.50.300">
    <property type="entry name" value="P-loop containing nucleotide triphosphate hydrolases"/>
    <property type="match status" value="1"/>
</dbReference>
<organism evidence="2 3">
    <name type="scientific">Theileria orientalis</name>
    <dbReference type="NCBI Taxonomy" id="68886"/>
    <lineage>
        <taxon>Eukaryota</taxon>
        <taxon>Sar</taxon>
        <taxon>Alveolata</taxon>
        <taxon>Apicomplexa</taxon>
        <taxon>Aconoidasida</taxon>
        <taxon>Piroplasmida</taxon>
        <taxon>Theileriidae</taxon>
        <taxon>Theileria</taxon>
    </lineage>
</organism>
<evidence type="ECO:0000313" key="3">
    <source>
        <dbReference type="Proteomes" id="UP000244811"/>
    </source>
</evidence>
<gene>
    <name evidence="2" type="ORF">MACK_002386</name>
</gene>
<feature type="compositionally biased region" description="Low complexity" evidence="1">
    <location>
        <begin position="62"/>
        <end position="87"/>
    </location>
</feature>
<proteinExistence type="predicted"/>
<protein>
    <recommendedName>
        <fullName evidence="4">Signal recognition particle receptor subunit beta</fullName>
    </recommendedName>
</protein>
<evidence type="ECO:0000256" key="1">
    <source>
        <dbReference type="SAM" id="MobiDB-lite"/>
    </source>
</evidence>
<dbReference type="EMBL" id="CP056070">
    <property type="protein sequence ID" value="UKK01568.2"/>
    <property type="molecule type" value="Genomic_DNA"/>
</dbReference>
<reference evidence="2" key="1">
    <citation type="submission" date="2022-07" db="EMBL/GenBank/DDBJ databases">
        <title>Evaluation of T. orientalis genome assembly methods using nanopore sequencing and analysis of variation between genomes.</title>
        <authorList>
            <person name="Yam J."/>
            <person name="Micallef M.L."/>
            <person name="Liu M."/>
            <person name="Djordjevic S.P."/>
            <person name="Bogema D.R."/>
            <person name="Jenkins C."/>
        </authorList>
    </citation>
    <scope>NUCLEOTIDE SEQUENCE</scope>
    <source>
        <strain evidence="2">Goon Nure</strain>
    </source>
</reference>
<dbReference type="AlphaFoldDB" id="A0A976QT36"/>
<accession>A0A976QT36</accession>
<dbReference type="SUPFAM" id="SSF52540">
    <property type="entry name" value="P-loop containing nucleoside triphosphate hydrolases"/>
    <property type="match status" value="1"/>
</dbReference>
<dbReference type="Proteomes" id="UP000244811">
    <property type="component" value="Chromosome 3"/>
</dbReference>
<feature type="region of interest" description="Disordered" evidence="1">
    <location>
        <begin position="58"/>
        <end position="113"/>
    </location>
</feature>
<name>A0A976QT36_THEOR</name>
<evidence type="ECO:0000313" key="2">
    <source>
        <dbReference type="EMBL" id="UKK01568.2"/>
    </source>
</evidence>